<dbReference type="EMBL" id="CP016773">
    <property type="protein sequence ID" value="ASY16201.1"/>
    <property type="molecule type" value="Genomic_DNA"/>
</dbReference>
<sequence length="214" mass="20818">MSTKKKIATIVITTFALTAGTVGISSAASKSTTTRVSSTTAVKGPRGVDLAATLTALVAKGTITQAQADAITAAANAAKAAAEAARPAKPTSADHAARLALIATTIGIDSATIQTRLKAGETLAAIAGAKKDALIAALVADETKRIDAAVTAGKLTAAQATAMKSTLTAHVTEEVNSTRPMGGGKGGKGGRGHGGPMGGALGTAPLILPATPTA</sequence>
<feature type="region of interest" description="Disordered" evidence="1">
    <location>
        <begin position="174"/>
        <end position="204"/>
    </location>
</feature>
<reference evidence="3 4" key="1">
    <citation type="submission" date="2016-07" db="EMBL/GenBank/DDBJ databases">
        <title>High microdiversification within the ubiquitous acI lineage of Actinobacteria.</title>
        <authorList>
            <person name="Neuenschwander S.M."/>
            <person name="Salcher M."/>
            <person name="Ghai R."/>
            <person name="Pernthaler J."/>
        </authorList>
    </citation>
    <scope>NUCLEOTIDE SEQUENCE [LARGE SCALE GENOMIC DNA]</scope>
    <source>
        <strain evidence="3">MMS-IA-56</strain>
    </source>
</reference>
<keyword evidence="4" id="KW-1185">Reference proteome</keyword>
<keyword evidence="2" id="KW-0732">Signal</keyword>
<evidence type="ECO:0000256" key="2">
    <source>
        <dbReference type="SAM" id="SignalP"/>
    </source>
</evidence>
<evidence type="ECO:0000256" key="1">
    <source>
        <dbReference type="SAM" id="MobiDB-lite"/>
    </source>
</evidence>
<evidence type="ECO:0000313" key="3">
    <source>
        <dbReference type="EMBL" id="ASY16201.1"/>
    </source>
</evidence>
<organism evidence="3 4">
    <name type="scientific">Candidatus Planktophila sulfonica</name>
    <dbReference type="NCBI Taxonomy" id="1884904"/>
    <lineage>
        <taxon>Bacteria</taxon>
        <taxon>Bacillati</taxon>
        <taxon>Actinomycetota</taxon>
        <taxon>Actinomycetes</taxon>
        <taxon>Candidatus Nanopelagicales</taxon>
        <taxon>Candidatus Nanopelagicaceae</taxon>
        <taxon>Candidatus Planktophila</taxon>
    </lineage>
</organism>
<dbReference type="AlphaFoldDB" id="A0A249KHD2"/>
<name>A0A249KHD2_9ACTN</name>
<dbReference type="KEGG" id="psuf:A1sIA56_04720"/>
<accession>A0A249KHD2</accession>
<dbReference type="Proteomes" id="UP000217215">
    <property type="component" value="Chromosome"/>
</dbReference>
<evidence type="ECO:0008006" key="5">
    <source>
        <dbReference type="Google" id="ProtNLM"/>
    </source>
</evidence>
<proteinExistence type="predicted"/>
<dbReference type="RefSeq" id="WP_190276990.1">
    <property type="nucleotide sequence ID" value="NZ_CP016773.1"/>
</dbReference>
<feature type="signal peptide" evidence="2">
    <location>
        <begin position="1"/>
        <end position="27"/>
    </location>
</feature>
<evidence type="ECO:0000313" key="4">
    <source>
        <dbReference type="Proteomes" id="UP000217215"/>
    </source>
</evidence>
<protein>
    <recommendedName>
        <fullName evidence="5">DUF5667 domain-containing protein</fullName>
    </recommendedName>
</protein>
<gene>
    <name evidence="3" type="ORF">A1sIA56_04720</name>
</gene>
<feature type="chain" id="PRO_5012987394" description="DUF5667 domain-containing protein" evidence="2">
    <location>
        <begin position="28"/>
        <end position="214"/>
    </location>
</feature>
<feature type="compositionally biased region" description="Gly residues" evidence="1">
    <location>
        <begin position="181"/>
        <end position="201"/>
    </location>
</feature>